<dbReference type="AlphaFoldDB" id="A0AAX4HK43"/>
<dbReference type="KEGG" id="psti:SOO65_12830"/>
<keyword evidence="1" id="KW-0732">Signal</keyword>
<dbReference type="EMBL" id="CP139487">
    <property type="protein sequence ID" value="WPU63574.1"/>
    <property type="molecule type" value="Genomic_DNA"/>
</dbReference>
<accession>A0AAX4HK43</accession>
<feature type="signal peptide" evidence="1">
    <location>
        <begin position="1"/>
        <end position="25"/>
    </location>
</feature>
<protein>
    <submittedName>
        <fullName evidence="2">Uncharacterized protein</fullName>
    </submittedName>
</protein>
<keyword evidence="3" id="KW-1185">Reference proteome</keyword>
<dbReference type="RefSeq" id="WP_321390519.1">
    <property type="nucleotide sequence ID" value="NZ_CP139487.1"/>
</dbReference>
<evidence type="ECO:0000313" key="2">
    <source>
        <dbReference type="EMBL" id="WPU63574.1"/>
    </source>
</evidence>
<reference evidence="2 3" key="1">
    <citation type="submission" date="2023-11" db="EMBL/GenBank/DDBJ databases">
        <title>Peredibacter starrii A3.12.</title>
        <authorList>
            <person name="Mitchell R.J."/>
        </authorList>
    </citation>
    <scope>NUCLEOTIDE SEQUENCE [LARGE SCALE GENOMIC DNA]</scope>
    <source>
        <strain evidence="2 3">A3.12</strain>
    </source>
</reference>
<name>A0AAX4HK43_9BACT</name>
<gene>
    <name evidence="2" type="ORF">SOO65_12830</name>
</gene>
<evidence type="ECO:0000256" key="1">
    <source>
        <dbReference type="SAM" id="SignalP"/>
    </source>
</evidence>
<feature type="chain" id="PRO_5043601337" evidence="1">
    <location>
        <begin position="26"/>
        <end position="192"/>
    </location>
</feature>
<evidence type="ECO:0000313" key="3">
    <source>
        <dbReference type="Proteomes" id="UP001324634"/>
    </source>
</evidence>
<proteinExistence type="predicted"/>
<sequence length="192" mass="21084">MKNLNVKVLITTAFLSIVAVPSSFAADKAVPMGDEISQIVEASAKVKDIDYKTRRITLENKGDTTSFVVGNEVKRLNEIKKGDTVNVTYYEALAFSIEKGGKAQQAMEANETWKSEPGQQPAAMNAREINAKVVISKIDKKANTVTFKNADGDTQTVKVRHPERLNEVKVGDVINITYKEAVAVKVEKKNKA</sequence>
<organism evidence="2 3">
    <name type="scientific">Peredibacter starrii</name>
    <dbReference type="NCBI Taxonomy" id="28202"/>
    <lineage>
        <taxon>Bacteria</taxon>
        <taxon>Pseudomonadati</taxon>
        <taxon>Bdellovibrionota</taxon>
        <taxon>Bacteriovoracia</taxon>
        <taxon>Bacteriovoracales</taxon>
        <taxon>Bacteriovoracaceae</taxon>
        <taxon>Peredibacter</taxon>
    </lineage>
</organism>
<dbReference type="Proteomes" id="UP001324634">
    <property type="component" value="Chromosome"/>
</dbReference>